<dbReference type="EMBL" id="AXCM01013101">
    <property type="status" value="NOT_ANNOTATED_CDS"/>
    <property type="molecule type" value="Genomic_DNA"/>
</dbReference>
<feature type="region of interest" description="Disordered" evidence="1">
    <location>
        <begin position="1"/>
        <end position="67"/>
    </location>
</feature>
<protein>
    <submittedName>
        <fullName evidence="2">Uncharacterized protein</fullName>
    </submittedName>
</protein>
<reference evidence="2" key="2">
    <citation type="submission" date="2020-05" db="UniProtKB">
        <authorList>
            <consortium name="EnsemblMetazoa"/>
        </authorList>
    </citation>
    <scope>IDENTIFICATION</scope>
    <source>
        <strain evidence="2">A-37</strain>
    </source>
</reference>
<evidence type="ECO:0000313" key="3">
    <source>
        <dbReference type="Proteomes" id="UP000075883"/>
    </source>
</evidence>
<proteinExistence type="predicted"/>
<dbReference type="VEuPathDB" id="VectorBase:ACUA018472"/>
<dbReference type="AlphaFoldDB" id="A0A182MHL7"/>
<feature type="region of interest" description="Disordered" evidence="1">
    <location>
        <begin position="114"/>
        <end position="145"/>
    </location>
</feature>
<accession>A0A182MHL7</accession>
<reference evidence="3" key="1">
    <citation type="submission" date="2013-09" db="EMBL/GenBank/DDBJ databases">
        <title>The Genome Sequence of Anopheles culicifacies species A.</title>
        <authorList>
            <consortium name="The Broad Institute Genomics Platform"/>
            <person name="Neafsey D.E."/>
            <person name="Besansky N."/>
            <person name="Howell P."/>
            <person name="Walton C."/>
            <person name="Young S.K."/>
            <person name="Zeng Q."/>
            <person name="Gargeya S."/>
            <person name="Fitzgerald M."/>
            <person name="Haas B."/>
            <person name="Abouelleil A."/>
            <person name="Allen A.W."/>
            <person name="Alvarado L."/>
            <person name="Arachchi H.M."/>
            <person name="Berlin A.M."/>
            <person name="Chapman S.B."/>
            <person name="Gainer-Dewar J."/>
            <person name="Goldberg J."/>
            <person name="Griggs A."/>
            <person name="Gujja S."/>
            <person name="Hansen M."/>
            <person name="Howarth C."/>
            <person name="Imamovic A."/>
            <person name="Ireland A."/>
            <person name="Larimer J."/>
            <person name="McCowan C."/>
            <person name="Murphy C."/>
            <person name="Pearson M."/>
            <person name="Poon T.W."/>
            <person name="Priest M."/>
            <person name="Roberts A."/>
            <person name="Saif S."/>
            <person name="Shea T."/>
            <person name="Sisk P."/>
            <person name="Sykes S."/>
            <person name="Wortman J."/>
            <person name="Nusbaum C."/>
            <person name="Birren B."/>
        </authorList>
    </citation>
    <scope>NUCLEOTIDE SEQUENCE [LARGE SCALE GENOMIC DNA]</scope>
    <source>
        <strain evidence="3">A-37</strain>
    </source>
</reference>
<evidence type="ECO:0000256" key="1">
    <source>
        <dbReference type="SAM" id="MobiDB-lite"/>
    </source>
</evidence>
<keyword evidence="3" id="KW-1185">Reference proteome</keyword>
<evidence type="ECO:0000313" key="2">
    <source>
        <dbReference type="EnsemblMetazoa" id="ACUA018472-PA"/>
    </source>
</evidence>
<sequence length="145" mass="15122">MSQIMRKDSSIGTSAGGGHRHRSIDIGHGAAGSESSIMDLHHRTAGPPPRSAPPTGAGGSGKLPLMEKPRTISDSESEINYDLFNTSIHSADSGSAIMNASQISTTSCDSTHIKSANLTRSQNAPGVSKKNAEKSTPTQHEKKGM</sequence>
<organism evidence="2 3">
    <name type="scientific">Anopheles culicifacies</name>
    <dbReference type="NCBI Taxonomy" id="139723"/>
    <lineage>
        <taxon>Eukaryota</taxon>
        <taxon>Metazoa</taxon>
        <taxon>Ecdysozoa</taxon>
        <taxon>Arthropoda</taxon>
        <taxon>Hexapoda</taxon>
        <taxon>Insecta</taxon>
        <taxon>Pterygota</taxon>
        <taxon>Neoptera</taxon>
        <taxon>Endopterygota</taxon>
        <taxon>Diptera</taxon>
        <taxon>Nematocera</taxon>
        <taxon>Culicoidea</taxon>
        <taxon>Culicidae</taxon>
        <taxon>Anophelinae</taxon>
        <taxon>Anopheles</taxon>
        <taxon>culicifacies species complex</taxon>
    </lineage>
</organism>
<dbReference type="Proteomes" id="UP000075883">
    <property type="component" value="Unassembled WGS sequence"/>
</dbReference>
<dbReference type="STRING" id="139723.A0A182MHL7"/>
<dbReference type="EnsemblMetazoa" id="ACUA018472-RA">
    <property type="protein sequence ID" value="ACUA018472-PA"/>
    <property type="gene ID" value="ACUA018472"/>
</dbReference>
<feature type="compositionally biased region" description="Polar residues" evidence="1">
    <location>
        <begin position="114"/>
        <end position="125"/>
    </location>
</feature>
<name>A0A182MHL7_9DIPT</name>